<evidence type="ECO:0000313" key="2">
    <source>
        <dbReference type="Proteomes" id="UP000829447"/>
    </source>
</evidence>
<dbReference type="Proteomes" id="UP000829447">
    <property type="component" value="Linkage Group LG3"/>
</dbReference>
<evidence type="ECO:0000313" key="1">
    <source>
        <dbReference type="EMBL" id="MCI4376476.1"/>
    </source>
</evidence>
<organism evidence="1 2">
    <name type="scientific">Pangasianodon gigas</name>
    <name type="common">Mekong giant catfish</name>
    <name type="synonym">Pangasius gigas</name>
    <dbReference type="NCBI Taxonomy" id="30993"/>
    <lineage>
        <taxon>Eukaryota</taxon>
        <taxon>Metazoa</taxon>
        <taxon>Chordata</taxon>
        <taxon>Craniata</taxon>
        <taxon>Vertebrata</taxon>
        <taxon>Euteleostomi</taxon>
        <taxon>Actinopterygii</taxon>
        <taxon>Neopterygii</taxon>
        <taxon>Teleostei</taxon>
        <taxon>Ostariophysi</taxon>
        <taxon>Siluriformes</taxon>
        <taxon>Pangasiidae</taxon>
        <taxon>Pangasianodon</taxon>
    </lineage>
</organism>
<gene>
    <name evidence="1" type="ORF">PGIGA_G00188930</name>
</gene>
<sequence length="676" mass="78081">MSQPAPRRSGSSVSSAAQMFPNHTSARKVHVHGKMFVHAPVLPRAMTVGSSSPIVRRVSPSKSKFSKFKVNLPFFKKNTHVQDDIKSEEVLLTFQENLQQHHLAMAGQQLICREEHLFALKQGVGYSKTMLEEDEKEKLIKDSEDFLKKVMSTVKKSFDIQTNEEKEFLKEAVLAIYQEEEQDRRWEGVEKNERPPWRPRCCRLAHDHLLQNMVTQRMEQAKLDSNLNIKSSVQLEITAKGKQLKEDLLQIAKNVRSCYPKENVCQLYAKIYHQVFRDKLREVADYGLADDDCLHILQWVNILYPEILRHEELSGVIEYEHLETLLPGDILELLEEQFLTNKENELQTWCQKALSSEKNANPELMDDCYLSHLAIDVIQCVNALLTSSKCVLGSWSKTQRITHQLKQFLINYQHFLEKVIEDNQVNADAVLKANLPCIRDLRNYIMMNPDPFPQHIKNDCIDLLTRIRDTCHSYFTKRIHKALKGTYSKLGTQEWIKHNEHVCSELLDGVHRHIHEIRNLHEACVKELVSKLHEEVLAEYVRKMMKKKIKLKDEKKQHQAAEALCRNSQKIHTLFTEAGSDMEGLEDILPKLAELLTLNDPQCIELQLVTLSNIYPDLSEAHVSAWLHLKANLSPSDFKKIKKTFSMYHAQTSETTVAGQDPLPSSRNFFSKVAIK</sequence>
<keyword evidence="2" id="KW-1185">Reference proteome</keyword>
<protein>
    <submittedName>
        <fullName evidence="1">Uncharacterized protein</fullName>
    </submittedName>
</protein>
<accession>A0ACC5WCP6</accession>
<proteinExistence type="predicted"/>
<dbReference type="EMBL" id="CM040456">
    <property type="protein sequence ID" value="MCI4376476.1"/>
    <property type="molecule type" value="Genomic_DNA"/>
</dbReference>
<reference evidence="1 2" key="1">
    <citation type="journal article" date="2022" name="bioRxiv">
        <title>An ancient truncated duplication of the anti-Mullerian hormone receptor type 2 gene is a potential conserved master sex determinant in the Pangasiidae catfish family.</title>
        <authorList>
            <person name="Wen M."/>
            <person name="Pan Q."/>
            <person name="Jouanno E."/>
            <person name="Montfort J."/>
            <person name="Zahm M."/>
            <person name="Cabau C."/>
            <person name="Klopp C."/>
            <person name="Iampietro C."/>
            <person name="Roques C."/>
            <person name="Bouchez O."/>
            <person name="Castinel A."/>
            <person name="Donnadieu C."/>
            <person name="Parrinello H."/>
            <person name="Poncet C."/>
            <person name="Belmonte E."/>
            <person name="Gautier V."/>
            <person name="Avarre J.-C."/>
            <person name="Dugue R."/>
            <person name="Gustiano R."/>
            <person name="Ha T.T.T."/>
            <person name="Campet M."/>
            <person name="Sriphairoj K."/>
            <person name="Ribolli J."/>
            <person name="de Almeida F.L."/>
            <person name="Desvignes T."/>
            <person name="Postlethwait J.H."/>
            <person name="Bucao C.F."/>
            <person name="Robinson-Rechavi M."/>
            <person name="Bobe J."/>
            <person name="Herpin A."/>
            <person name="Guiguen Y."/>
        </authorList>
    </citation>
    <scope>NUCLEOTIDE SEQUENCE [LARGE SCALE GENOMIC DNA]</scope>
    <source>
        <strain evidence="1">YG-Dec2019</strain>
    </source>
</reference>
<name>A0ACC5WCP6_PANGG</name>
<comment type="caution">
    <text evidence="1">The sequence shown here is derived from an EMBL/GenBank/DDBJ whole genome shotgun (WGS) entry which is preliminary data.</text>
</comment>